<feature type="region of interest" description="Disordered" evidence="7">
    <location>
        <begin position="377"/>
        <end position="398"/>
    </location>
</feature>
<protein>
    <submittedName>
        <fullName evidence="10">DNA translocase FtsK</fullName>
    </submittedName>
</protein>
<keyword evidence="8" id="KW-0812">Transmembrane</keyword>
<dbReference type="InterPro" id="IPR050206">
    <property type="entry name" value="FtsK/SpoIIIE/SftA"/>
</dbReference>
<evidence type="ECO:0000256" key="5">
    <source>
        <dbReference type="ARBA" id="ARBA00024986"/>
    </source>
</evidence>
<dbReference type="PROSITE" id="PS50901">
    <property type="entry name" value="FTSK"/>
    <property type="match status" value="1"/>
</dbReference>
<dbReference type="SUPFAM" id="SSF52540">
    <property type="entry name" value="P-loop containing nucleoside triphosphate hydrolases"/>
    <property type="match status" value="1"/>
</dbReference>
<dbReference type="Pfam" id="PF17854">
    <property type="entry name" value="FtsK_alpha"/>
    <property type="match status" value="1"/>
</dbReference>
<feature type="domain" description="FtsK" evidence="9">
    <location>
        <begin position="552"/>
        <end position="752"/>
    </location>
</feature>
<dbReference type="Proteomes" id="UP001623384">
    <property type="component" value="Chromosome"/>
</dbReference>
<dbReference type="CDD" id="cd01127">
    <property type="entry name" value="TrwB_TraG_TraD_VirD4"/>
    <property type="match status" value="1"/>
</dbReference>
<feature type="compositionally biased region" description="Polar residues" evidence="7">
    <location>
        <begin position="1"/>
        <end position="10"/>
    </location>
</feature>
<keyword evidence="4" id="KW-0238">DNA-binding</keyword>
<dbReference type="SMART" id="SM00382">
    <property type="entry name" value="AAA"/>
    <property type="match status" value="1"/>
</dbReference>
<comment type="function">
    <text evidence="5">Essential cell division protein that coordinates cell division and chromosome segregation. The N-terminus is involved in assembly of the cell-division machinery. The C-terminus functions as a DNA motor that moves dsDNA in an ATP-dependent manner towards the dif recombination site, which is located within the replication terminus region. Required for activation of the Xer recombinase, allowing activation of chromosome unlinking by recombination.</text>
</comment>
<keyword evidence="3 6" id="KW-0067">ATP-binding</keyword>
<dbReference type="PANTHER" id="PTHR22683:SF41">
    <property type="entry name" value="DNA TRANSLOCASE FTSK"/>
    <property type="match status" value="1"/>
</dbReference>
<evidence type="ECO:0000256" key="1">
    <source>
        <dbReference type="ARBA" id="ARBA00006474"/>
    </source>
</evidence>
<keyword evidence="8" id="KW-1133">Transmembrane helix</keyword>
<evidence type="ECO:0000256" key="2">
    <source>
        <dbReference type="ARBA" id="ARBA00022741"/>
    </source>
</evidence>
<dbReference type="InterPro" id="IPR036390">
    <property type="entry name" value="WH_DNA-bd_sf"/>
</dbReference>
<dbReference type="InterPro" id="IPR018541">
    <property type="entry name" value="Ftsk_gamma"/>
</dbReference>
<dbReference type="InterPro" id="IPR003593">
    <property type="entry name" value="AAA+_ATPase"/>
</dbReference>
<feature type="transmembrane region" description="Helical" evidence="8">
    <location>
        <begin position="195"/>
        <end position="213"/>
    </location>
</feature>
<evidence type="ECO:0000256" key="7">
    <source>
        <dbReference type="SAM" id="MobiDB-lite"/>
    </source>
</evidence>
<keyword evidence="8" id="KW-0472">Membrane</keyword>
<gene>
    <name evidence="10" type="ORF">WHH00_11670</name>
</gene>
<evidence type="ECO:0000256" key="4">
    <source>
        <dbReference type="ARBA" id="ARBA00023125"/>
    </source>
</evidence>
<feature type="compositionally biased region" description="Low complexity" evidence="7">
    <location>
        <begin position="945"/>
        <end position="955"/>
    </location>
</feature>
<keyword evidence="2 6" id="KW-0547">Nucleotide-binding</keyword>
<feature type="transmembrane region" description="Helical" evidence="8">
    <location>
        <begin position="220"/>
        <end position="242"/>
    </location>
</feature>
<evidence type="ECO:0000313" key="10">
    <source>
        <dbReference type="EMBL" id="WXK91751.1"/>
    </source>
</evidence>
<feature type="transmembrane region" description="Helical" evidence="8">
    <location>
        <begin position="134"/>
        <end position="153"/>
    </location>
</feature>
<evidence type="ECO:0000259" key="9">
    <source>
        <dbReference type="PROSITE" id="PS50901"/>
    </source>
</evidence>
<feature type="region of interest" description="Disordered" evidence="7">
    <location>
        <begin position="319"/>
        <end position="338"/>
    </location>
</feature>
<name>A0ABZ2R1N3_9MICC</name>
<proteinExistence type="inferred from homology"/>
<feature type="transmembrane region" description="Helical" evidence="8">
    <location>
        <begin position="101"/>
        <end position="122"/>
    </location>
</feature>
<feature type="region of interest" description="Disordered" evidence="7">
    <location>
        <begin position="1"/>
        <end position="49"/>
    </location>
</feature>
<evidence type="ECO:0000313" key="11">
    <source>
        <dbReference type="Proteomes" id="UP001623384"/>
    </source>
</evidence>
<dbReference type="SUPFAM" id="SSF46785">
    <property type="entry name" value="Winged helix' DNA-binding domain"/>
    <property type="match status" value="1"/>
</dbReference>
<evidence type="ECO:0000256" key="6">
    <source>
        <dbReference type="PROSITE-ProRule" id="PRU00289"/>
    </source>
</evidence>
<feature type="binding site" evidence="6">
    <location>
        <begin position="569"/>
        <end position="576"/>
    </location>
    <ligand>
        <name>ATP</name>
        <dbReference type="ChEBI" id="CHEBI:30616"/>
    </ligand>
</feature>
<accession>A0ABZ2R1N3</accession>
<evidence type="ECO:0000256" key="8">
    <source>
        <dbReference type="SAM" id="Phobius"/>
    </source>
</evidence>
<dbReference type="Pfam" id="PF09397">
    <property type="entry name" value="FtsK_gamma"/>
    <property type="match status" value="1"/>
</dbReference>
<dbReference type="RefSeq" id="WP_406632943.1">
    <property type="nucleotide sequence ID" value="NZ_CP148033.1"/>
</dbReference>
<dbReference type="InterPro" id="IPR036388">
    <property type="entry name" value="WH-like_DNA-bd_sf"/>
</dbReference>
<feature type="compositionally biased region" description="Low complexity" evidence="7">
    <location>
        <begin position="382"/>
        <end position="392"/>
    </location>
</feature>
<dbReference type="InterPro" id="IPR041027">
    <property type="entry name" value="FtsK_alpha"/>
</dbReference>
<dbReference type="Gene3D" id="3.30.980.40">
    <property type="match status" value="1"/>
</dbReference>
<feature type="compositionally biased region" description="Low complexity" evidence="7">
    <location>
        <begin position="11"/>
        <end position="36"/>
    </location>
</feature>
<feature type="region of interest" description="Disordered" evidence="7">
    <location>
        <begin position="943"/>
        <end position="971"/>
    </location>
</feature>
<keyword evidence="11" id="KW-1185">Reference proteome</keyword>
<dbReference type="Gene3D" id="1.10.10.10">
    <property type="entry name" value="Winged helix-like DNA-binding domain superfamily/Winged helix DNA-binding domain"/>
    <property type="match status" value="1"/>
</dbReference>
<feature type="transmembrane region" description="Helical" evidence="8">
    <location>
        <begin position="165"/>
        <end position="183"/>
    </location>
</feature>
<dbReference type="PANTHER" id="PTHR22683">
    <property type="entry name" value="SPORULATION PROTEIN RELATED"/>
    <property type="match status" value="1"/>
</dbReference>
<organism evidence="10 11">
    <name type="scientific">Pseudarthrobacter quantipunctorum</name>
    <dbReference type="NCBI Taxonomy" id="3128980"/>
    <lineage>
        <taxon>Bacteria</taxon>
        <taxon>Bacillati</taxon>
        <taxon>Actinomycetota</taxon>
        <taxon>Actinomycetes</taxon>
        <taxon>Micrococcales</taxon>
        <taxon>Micrococcaceae</taxon>
        <taxon>Pseudarthrobacter</taxon>
    </lineage>
</organism>
<dbReference type="Pfam" id="PF01580">
    <property type="entry name" value="FtsK_SpoIIIE"/>
    <property type="match status" value="1"/>
</dbReference>
<dbReference type="EMBL" id="CP148033">
    <property type="protein sequence ID" value="WXK91751.1"/>
    <property type="molecule type" value="Genomic_DNA"/>
</dbReference>
<dbReference type="InterPro" id="IPR002543">
    <property type="entry name" value="FtsK_dom"/>
</dbReference>
<dbReference type="Gene3D" id="3.40.50.300">
    <property type="entry name" value="P-loop containing nucleotide triphosphate hydrolases"/>
    <property type="match status" value="1"/>
</dbReference>
<evidence type="ECO:0000256" key="3">
    <source>
        <dbReference type="ARBA" id="ARBA00022840"/>
    </source>
</evidence>
<sequence>MATRTTSAPNGSSRGRAGSKTGSSSGRGAGSAAAKSGRGGGSSSTARTRQLPAVEHHRPWLLRVVGGAWLGLGHLVGGGVRRIGHDVSDLPAEDRRDGAALFNLALGIFIATFAWWGLTGWFPDAVYAVVNGTFGWISLLLPLMLFVCAFRLFRQPSDGRGNNRVGIGFLIMTFAGCGLAHILGGEPTVAQGFDGLRQAGGMLGFLAASPLAAIHSAVPLVLYSLLAFVSLLIITATPFTAIPRRLHAAYEHLMGIDLLDEQDRDKHDRSYLERTPAAAPPKNARKKKRRFFGKDEEDSDAGLEGYVGDEAFEHAVIDDDDAKGGAEPRPAPGVRRPTQAEIAVEKIKAAQGLGAGAPASPGENATEAIPMITPGMAPPAAKPAAAPTVPSNPVAPAPPPVPIPQRTEQLSLAGDVTYTLPASDYLTPGSIPKERTEANDAVVAALTDTLQQFNVDATVTGFSRGPTVTRYEIELAPGTKVERVTALSKNISYAVASSDVRILSPIPGKSAIGIEIPNTDRETVSLGDVLRSQNARRTDHPMVMGVGKDVEGGYVVANLAKMPHLLVAGATGAGKSSFVNSMITSILMRATPDEVRMVMVDPKRVELTAYEGVPHLITPIITNPKKAAEALQWVVREMDARYDDLANYGFKHIDDFNKAVRAGKVQPPVDSKRVIRPYPYLLVIVDELADLMMVAPRDVEDSIVRITQLARAAGIHLVLATQRPSVDVVTGLIKANVPSRMAFATSSVTDSRVVLDQPGAEKLIGQGDALFLPMGASKAMRVQGAWVTESEIHKVVEHVKGQLQATYRDDVAAEAPKKQIDDDIGDDLEVLLQATELVVTTQFGSTSMLQRKLRVGFAKAGRLMDLLESRGVVGPSEGSKARDVLVKPDDLAPVLAAMKGQEAPAAPDSQTAALSENANANIAQGGYAEDLVAADLDQRKQNVEYYDGSDSPPGGYDDEDGSEDAWSLTGR</sequence>
<reference evidence="10 11" key="1">
    <citation type="submission" date="2024-03" db="EMBL/GenBank/DDBJ databases">
        <title>Rhodococcus navarretei sp. nov. and Pseudarthrobacter quantumdoti sp. nov., two new species with the ability to biosynthesize Quantum Dots isolated from soil samples at Union Glacier, Antarctica.</title>
        <authorList>
            <person name="Vargas M."/>
        </authorList>
    </citation>
    <scope>NUCLEOTIDE SEQUENCE [LARGE SCALE GENOMIC DNA]</scope>
    <source>
        <strain evidence="10 11">RC-2-3</strain>
    </source>
</reference>
<dbReference type="InterPro" id="IPR027417">
    <property type="entry name" value="P-loop_NTPase"/>
</dbReference>
<dbReference type="SMART" id="SM00843">
    <property type="entry name" value="Ftsk_gamma"/>
    <property type="match status" value="1"/>
</dbReference>
<comment type="similarity">
    <text evidence="1">Belongs to the FtsK/SpoIIIE/SftA family.</text>
</comment>
<feature type="region of interest" description="Disordered" evidence="7">
    <location>
        <begin position="267"/>
        <end position="302"/>
    </location>
</feature>